<comment type="similarity">
    <text evidence="1">Belongs to the type-B carboxylesterase/lipase family.</text>
</comment>
<keyword evidence="4" id="KW-0325">Glycoprotein</keyword>
<dbReference type="InterPro" id="IPR002018">
    <property type="entry name" value="CarbesteraseB"/>
</dbReference>
<reference evidence="7 8" key="1">
    <citation type="submission" date="2015-07" db="EMBL/GenBank/DDBJ databases">
        <title>The genome of Dufourea novaeangliae.</title>
        <authorList>
            <person name="Pan H."/>
            <person name="Kapheim K."/>
        </authorList>
    </citation>
    <scope>NUCLEOTIDE SEQUENCE [LARGE SCALE GENOMIC DNA]</scope>
    <source>
        <strain evidence="7">0120121106</strain>
        <tissue evidence="7">Whole body</tissue>
    </source>
</reference>
<evidence type="ECO:0000256" key="5">
    <source>
        <dbReference type="SAM" id="SignalP"/>
    </source>
</evidence>
<name>A0A154PDM8_DUFNO</name>
<protein>
    <submittedName>
        <fullName evidence="7">Esterase FE4</fullName>
    </submittedName>
</protein>
<evidence type="ECO:0000313" key="7">
    <source>
        <dbReference type="EMBL" id="KZC09907.1"/>
    </source>
</evidence>
<dbReference type="SUPFAM" id="SSF53474">
    <property type="entry name" value="alpha/beta-Hydrolases"/>
    <property type="match status" value="1"/>
</dbReference>
<evidence type="ECO:0000259" key="6">
    <source>
        <dbReference type="Pfam" id="PF00135"/>
    </source>
</evidence>
<dbReference type="OrthoDB" id="19653at2759"/>
<feature type="signal peptide" evidence="5">
    <location>
        <begin position="1"/>
        <end position="18"/>
    </location>
</feature>
<dbReference type="GO" id="GO:0052689">
    <property type="term" value="F:carboxylic ester hydrolase activity"/>
    <property type="evidence" value="ECO:0007669"/>
    <property type="project" value="UniProtKB-KW"/>
</dbReference>
<feature type="chain" id="PRO_5007599428" evidence="5">
    <location>
        <begin position="19"/>
        <end position="550"/>
    </location>
</feature>
<feature type="domain" description="Carboxylesterase type B" evidence="6">
    <location>
        <begin position="22"/>
        <end position="538"/>
    </location>
</feature>
<evidence type="ECO:0000256" key="2">
    <source>
        <dbReference type="ARBA" id="ARBA00022487"/>
    </source>
</evidence>
<dbReference type="InterPro" id="IPR019819">
    <property type="entry name" value="Carboxylesterase_B_CS"/>
</dbReference>
<organism evidence="7 8">
    <name type="scientific">Dufourea novaeangliae</name>
    <name type="common">Sweat bee</name>
    <dbReference type="NCBI Taxonomy" id="178035"/>
    <lineage>
        <taxon>Eukaryota</taxon>
        <taxon>Metazoa</taxon>
        <taxon>Ecdysozoa</taxon>
        <taxon>Arthropoda</taxon>
        <taxon>Hexapoda</taxon>
        <taxon>Insecta</taxon>
        <taxon>Pterygota</taxon>
        <taxon>Neoptera</taxon>
        <taxon>Endopterygota</taxon>
        <taxon>Hymenoptera</taxon>
        <taxon>Apocrita</taxon>
        <taxon>Aculeata</taxon>
        <taxon>Apoidea</taxon>
        <taxon>Anthophila</taxon>
        <taxon>Halictidae</taxon>
        <taxon>Rophitinae</taxon>
        <taxon>Dufourea</taxon>
    </lineage>
</organism>
<evidence type="ECO:0000313" key="8">
    <source>
        <dbReference type="Proteomes" id="UP000076502"/>
    </source>
</evidence>
<evidence type="ECO:0000256" key="1">
    <source>
        <dbReference type="ARBA" id="ARBA00005964"/>
    </source>
</evidence>
<dbReference type="AlphaFoldDB" id="A0A154PDM8"/>
<accession>A0A154PDM8</accession>
<dbReference type="Proteomes" id="UP000076502">
    <property type="component" value="Unassembled WGS sequence"/>
</dbReference>
<dbReference type="ESTHER" id="9hyme-a0a154pdm8">
    <property type="family name" value="Carb_B_Arthropoda"/>
</dbReference>
<keyword evidence="8" id="KW-1185">Reference proteome</keyword>
<dbReference type="STRING" id="178035.A0A154PDM8"/>
<dbReference type="PANTHER" id="PTHR43142">
    <property type="entry name" value="CARBOXYLIC ESTER HYDROLASE"/>
    <property type="match status" value="1"/>
</dbReference>
<proteinExistence type="inferred from homology"/>
<evidence type="ECO:0000256" key="3">
    <source>
        <dbReference type="ARBA" id="ARBA00022801"/>
    </source>
</evidence>
<dbReference type="Gene3D" id="3.40.50.1820">
    <property type="entry name" value="alpha/beta hydrolase"/>
    <property type="match status" value="1"/>
</dbReference>
<dbReference type="PROSITE" id="PS00941">
    <property type="entry name" value="CARBOXYLESTERASE_B_2"/>
    <property type="match status" value="1"/>
</dbReference>
<keyword evidence="5" id="KW-0732">Signal</keyword>
<dbReference type="PANTHER" id="PTHR43142:SF1">
    <property type="entry name" value="CARBOXYLIC ESTER HYDROLASE"/>
    <property type="match status" value="1"/>
</dbReference>
<keyword evidence="3" id="KW-0378">Hydrolase</keyword>
<dbReference type="EMBL" id="KQ434878">
    <property type="protein sequence ID" value="KZC09907.1"/>
    <property type="molecule type" value="Genomic_DNA"/>
</dbReference>
<gene>
    <name evidence="7" type="ORF">WN55_00553</name>
</gene>
<dbReference type="InterPro" id="IPR029058">
    <property type="entry name" value="AB_hydrolase_fold"/>
</dbReference>
<evidence type="ECO:0000256" key="4">
    <source>
        <dbReference type="ARBA" id="ARBA00023180"/>
    </source>
</evidence>
<sequence>MRLNKWLFYAFVLVCVHADQDVQLEIPQGILKGLKTETILHNKAYYSFKGIPYAKPNVGRDKFRVPEPADPWEGVYDATHHRSTCPFYCMIKKGLSGEEDCLYLNVYTPVLDKEASKAVMVWFHPGGWNSGTADDLLFGPDFLVENDVILVTVNYRLGALGFLNTEDKNAPGNAGMKDQVLALKWVKDNIHFFGGGPNRVTIFGQCSGGATVQYHMLSPMSEGLFNGVIQQSGGITSQFSVQNNPREKAFQLGKALGIDTTDSAELIQKLSEVPVKDLIEATDVVSTTLNPLNGNVFTFVPSVEVDFGQDIFLPNDPWTLLKTGKIADVPLMTGLTSDECAFIAHGMLFGIEMLNTEPEIFLPYNMNITDPEIQKMHGQSLKKYYFGDKHVTKEDINEYTVVTGDSFFNAHQIIPLDLIQKRNSAPIYLYLFTYNAPFGFMKTLAGVSDGVAHGDDLGYLFYSGFFKNVPEPGSPAEKMTNILTKLWTNFAKDTNPTSNLDDDITVNWDPRREENNYMVIDQELKMEKNLLQDRMEFWKQKYSNVIGNAL</sequence>
<dbReference type="Pfam" id="PF00135">
    <property type="entry name" value="COesterase"/>
    <property type="match status" value="1"/>
</dbReference>
<keyword evidence="2" id="KW-0719">Serine esterase</keyword>